<feature type="domain" description="TonB-dependent receptor plug" evidence="9">
    <location>
        <begin position="147"/>
        <end position="227"/>
    </location>
</feature>
<evidence type="ECO:0000256" key="5">
    <source>
        <dbReference type="ARBA" id="ARBA00022729"/>
    </source>
</evidence>
<keyword evidence="6" id="KW-0472">Membrane</keyword>
<dbReference type="InterPro" id="IPR008969">
    <property type="entry name" value="CarboxyPept-like_regulatory"/>
</dbReference>
<comment type="subcellular location">
    <subcellularLocation>
        <location evidence="1">Cell outer membrane</location>
        <topology evidence="1">Multi-pass membrane protein</topology>
    </subcellularLocation>
</comment>
<dbReference type="Pfam" id="PF13715">
    <property type="entry name" value="CarbopepD_reg_2"/>
    <property type="match status" value="1"/>
</dbReference>
<evidence type="ECO:0000259" key="10">
    <source>
        <dbReference type="Pfam" id="PF14905"/>
    </source>
</evidence>
<keyword evidence="3" id="KW-1134">Transmembrane beta strand</keyword>
<dbReference type="Gene3D" id="2.170.130.10">
    <property type="entry name" value="TonB-dependent receptor, plug domain"/>
    <property type="match status" value="1"/>
</dbReference>
<evidence type="ECO:0000256" key="1">
    <source>
        <dbReference type="ARBA" id="ARBA00004571"/>
    </source>
</evidence>
<reference evidence="11 12" key="1">
    <citation type="submission" date="2016-11" db="EMBL/GenBank/DDBJ databases">
        <authorList>
            <person name="Jaros S."/>
            <person name="Januszkiewicz K."/>
            <person name="Wedrychowicz H."/>
        </authorList>
    </citation>
    <scope>NUCLEOTIDE SEQUENCE [LARGE SCALE GENOMIC DNA]</scope>
    <source>
        <strain evidence="11 12">DSM 27406</strain>
    </source>
</reference>
<dbReference type="EMBL" id="FRBL01000009">
    <property type="protein sequence ID" value="SHM58466.1"/>
    <property type="molecule type" value="Genomic_DNA"/>
</dbReference>
<dbReference type="GO" id="GO:0015344">
    <property type="term" value="F:siderophore uptake transmembrane transporter activity"/>
    <property type="evidence" value="ECO:0007669"/>
    <property type="project" value="TreeGrafter"/>
</dbReference>
<keyword evidence="2" id="KW-0813">Transport</keyword>
<keyword evidence="5 8" id="KW-0732">Signal</keyword>
<evidence type="ECO:0000256" key="7">
    <source>
        <dbReference type="ARBA" id="ARBA00023237"/>
    </source>
</evidence>
<evidence type="ECO:0000313" key="11">
    <source>
        <dbReference type="EMBL" id="SHM58466.1"/>
    </source>
</evidence>
<dbReference type="InterPro" id="IPR012910">
    <property type="entry name" value="Plug_dom"/>
</dbReference>
<dbReference type="Gene3D" id="2.40.170.20">
    <property type="entry name" value="TonB-dependent receptor, beta-barrel domain"/>
    <property type="match status" value="1"/>
</dbReference>
<evidence type="ECO:0000313" key="12">
    <source>
        <dbReference type="Proteomes" id="UP000184420"/>
    </source>
</evidence>
<evidence type="ECO:0000256" key="2">
    <source>
        <dbReference type="ARBA" id="ARBA00022448"/>
    </source>
</evidence>
<sequence>MLNGKLITLYLFSCIPIASFAQTNPAGYTIRGVVADATTRQPVPYATIGITNGQQTPLTAAYSGENGSFRLQLHQRTALHVIVTSVGYQKLTTSLQADNGKEVYTLDTLFLQSSAQDLGEVEIIARKQLVEQKPGMLVFNAENDISLKGGTAADVLRKAPALNVDPQGNVSMRGSSTLKILINGKFSGQIARSPADALNMIPASIIKSVEIITSPSAKYDAEGAAGVINIITKKGQDSFSGALEATASNWEQAVNPRISFSNDKWNMSAYAHIHRLRSKSVTSMERTAFAADGTPESTTHQDNAKDNIMPHGSGEFTLGFTPDSLSEFSLNVNTWIENWPGSYHQTSRIYNATGILTDEYAQQVKNKERFIGTDIALGYNRRLRHPGQEITLLAQYSPGKETTGYTNQQSADHELRYTEINEGITYNHEWTFQADYTQPLTRNDKYLLEGGLKSIFRNADNKYNVWAAAAPATPALIAARSDNFVYAQQVVAGYLLIKMKLPRNWYTEAGGRLEHTDIHGTFHRAGTTFKNDFLNLIPTASLTKKLTEQHTLTGSYTKRLTRPYIWDLNPNADASDPRNVSTGNPALLPENMHQGELTYSWTANSGFFLNAAAFIKRTDNSIIELTTVDAAGIATTRKENLAGNQQYGLNLSSAFSLAKNWNVNTNLNINHLDFNSSALMIVNTGWAADININTSYKLPGNFALQAFGEYNTRIVTLQGYKTSRYYYSFSAKKELKESRMTITVAAINPFNQTIAQAEVLKAASFLSRQINGYYNQALKITLNWEFGSVFEQKKGKQLKVNNDDVSKESKG</sequence>
<dbReference type="OrthoDB" id="905812at2"/>
<dbReference type="InterPro" id="IPR036942">
    <property type="entry name" value="Beta-barrel_TonB_sf"/>
</dbReference>
<feature type="signal peptide" evidence="8">
    <location>
        <begin position="1"/>
        <end position="21"/>
    </location>
</feature>
<dbReference type="PANTHER" id="PTHR30069">
    <property type="entry name" value="TONB-DEPENDENT OUTER MEMBRANE RECEPTOR"/>
    <property type="match status" value="1"/>
</dbReference>
<evidence type="ECO:0000259" key="9">
    <source>
        <dbReference type="Pfam" id="PF07715"/>
    </source>
</evidence>
<dbReference type="Pfam" id="PF14905">
    <property type="entry name" value="OMP_b-brl_3"/>
    <property type="match status" value="1"/>
</dbReference>
<feature type="chain" id="PRO_5012387376" evidence="8">
    <location>
        <begin position="22"/>
        <end position="811"/>
    </location>
</feature>
<evidence type="ECO:0000256" key="4">
    <source>
        <dbReference type="ARBA" id="ARBA00022692"/>
    </source>
</evidence>
<feature type="domain" description="Outer membrane protein beta-barrel" evidence="10">
    <location>
        <begin position="383"/>
        <end position="784"/>
    </location>
</feature>
<dbReference type="InterPro" id="IPR037066">
    <property type="entry name" value="Plug_dom_sf"/>
</dbReference>
<dbReference type="Proteomes" id="UP000184420">
    <property type="component" value="Unassembled WGS sequence"/>
</dbReference>
<dbReference type="PANTHER" id="PTHR30069:SF29">
    <property type="entry name" value="HEMOGLOBIN AND HEMOGLOBIN-HAPTOGLOBIN-BINDING PROTEIN 1-RELATED"/>
    <property type="match status" value="1"/>
</dbReference>
<evidence type="ECO:0000256" key="8">
    <source>
        <dbReference type="SAM" id="SignalP"/>
    </source>
</evidence>
<keyword evidence="4" id="KW-0812">Transmembrane</keyword>
<dbReference type="InterPro" id="IPR041700">
    <property type="entry name" value="OMP_b-brl_3"/>
</dbReference>
<dbReference type="Gene3D" id="2.60.40.1120">
    <property type="entry name" value="Carboxypeptidase-like, regulatory domain"/>
    <property type="match status" value="1"/>
</dbReference>
<keyword evidence="12" id="KW-1185">Reference proteome</keyword>
<name>A0A1M7JZM1_9BACT</name>
<keyword evidence="7" id="KW-0998">Cell outer membrane</keyword>
<evidence type="ECO:0000256" key="3">
    <source>
        <dbReference type="ARBA" id="ARBA00022452"/>
    </source>
</evidence>
<dbReference type="GO" id="GO:0009279">
    <property type="term" value="C:cell outer membrane"/>
    <property type="evidence" value="ECO:0007669"/>
    <property type="project" value="UniProtKB-SubCell"/>
</dbReference>
<gene>
    <name evidence="11" type="ORF">SAMN05444266_10986</name>
</gene>
<evidence type="ECO:0000256" key="6">
    <source>
        <dbReference type="ARBA" id="ARBA00023136"/>
    </source>
</evidence>
<dbReference type="AlphaFoldDB" id="A0A1M7JZM1"/>
<dbReference type="SUPFAM" id="SSF56935">
    <property type="entry name" value="Porins"/>
    <property type="match status" value="1"/>
</dbReference>
<proteinExistence type="predicted"/>
<dbReference type="SUPFAM" id="SSF49464">
    <property type="entry name" value="Carboxypeptidase regulatory domain-like"/>
    <property type="match status" value="1"/>
</dbReference>
<dbReference type="InterPro" id="IPR039426">
    <property type="entry name" value="TonB-dep_rcpt-like"/>
</dbReference>
<dbReference type="GO" id="GO:0044718">
    <property type="term" value="P:siderophore transmembrane transport"/>
    <property type="evidence" value="ECO:0007669"/>
    <property type="project" value="TreeGrafter"/>
</dbReference>
<dbReference type="RefSeq" id="WP_083550623.1">
    <property type="nucleotide sequence ID" value="NZ_FRBL01000009.1"/>
</dbReference>
<protein>
    <submittedName>
        <fullName evidence="11">Outer membrane receptor proteins, mostly Fe transport</fullName>
    </submittedName>
</protein>
<accession>A0A1M7JZM1</accession>
<dbReference type="STRING" id="1419482.SAMN05444266_10986"/>
<keyword evidence="11" id="KW-0675">Receptor</keyword>
<dbReference type="Pfam" id="PF07715">
    <property type="entry name" value="Plug"/>
    <property type="match status" value="1"/>
</dbReference>
<organism evidence="11 12">
    <name type="scientific">Chitinophaga jiangningensis</name>
    <dbReference type="NCBI Taxonomy" id="1419482"/>
    <lineage>
        <taxon>Bacteria</taxon>
        <taxon>Pseudomonadati</taxon>
        <taxon>Bacteroidota</taxon>
        <taxon>Chitinophagia</taxon>
        <taxon>Chitinophagales</taxon>
        <taxon>Chitinophagaceae</taxon>
        <taxon>Chitinophaga</taxon>
    </lineage>
</organism>